<evidence type="ECO:0000256" key="11">
    <source>
        <dbReference type="ARBA" id="ARBA00023242"/>
    </source>
</evidence>
<dbReference type="GO" id="GO:0005654">
    <property type="term" value="C:nucleoplasm"/>
    <property type="evidence" value="ECO:0007669"/>
    <property type="project" value="TreeGrafter"/>
</dbReference>
<dbReference type="FunFam" id="3.30.160.60:FF:000275">
    <property type="entry name" value="zinc finger protein 90 homolog"/>
    <property type="match status" value="1"/>
</dbReference>
<feature type="domain" description="C2H2-type" evidence="14">
    <location>
        <begin position="253"/>
        <end position="280"/>
    </location>
</feature>
<dbReference type="GO" id="GO:0000978">
    <property type="term" value="F:RNA polymerase II cis-regulatory region sequence-specific DNA binding"/>
    <property type="evidence" value="ECO:0007669"/>
    <property type="project" value="TreeGrafter"/>
</dbReference>
<reference evidence="16" key="1">
    <citation type="submission" date="2022-03" db="EMBL/GenBank/DDBJ databases">
        <authorList>
            <person name="Alioto T."/>
            <person name="Alioto T."/>
            <person name="Gomez Garrido J."/>
        </authorList>
    </citation>
    <scope>NUCLEOTIDE SEQUENCE</scope>
</reference>
<evidence type="ECO:0000313" key="16">
    <source>
        <dbReference type="EMBL" id="CAH2321097.1"/>
    </source>
</evidence>
<evidence type="ECO:0000256" key="7">
    <source>
        <dbReference type="ARBA" id="ARBA00022833"/>
    </source>
</evidence>
<dbReference type="GO" id="GO:0001227">
    <property type="term" value="F:DNA-binding transcription repressor activity, RNA polymerase II-specific"/>
    <property type="evidence" value="ECO:0007669"/>
    <property type="project" value="TreeGrafter"/>
</dbReference>
<feature type="domain" description="C2H2-type" evidence="14">
    <location>
        <begin position="1672"/>
        <end position="1699"/>
    </location>
</feature>
<keyword evidence="6 12" id="KW-0863">Zinc-finger</keyword>
<evidence type="ECO:0000256" key="3">
    <source>
        <dbReference type="ARBA" id="ARBA00006991"/>
    </source>
</evidence>
<dbReference type="InterPro" id="IPR036236">
    <property type="entry name" value="Znf_C2H2_sf"/>
</dbReference>
<dbReference type="FunFam" id="3.30.160.60:FF:003017">
    <property type="entry name" value="Si:cabz01054396.2"/>
    <property type="match status" value="1"/>
</dbReference>
<feature type="domain" description="KRAB" evidence="15">
    <location>
        <begin position="1290"/>
        <end position="1369"/>
    </location>
</feature>
<dbReference type="PROSITE" id="PS50157">
    <property type="entry name" value="ZINC_FINGER_C2H2_2"/>
    <property type="match status" value="23"/>
</dbReference>
<keyword evidence="17" id="KW-1185">Reference proteome</keyword>
<feature type="domain" description="C2H2-type" evidence="14">
    <location>
        <begin position="225"/>
        <end position="252"/>
    </location>
</feature>
<dbReference type="InterPro" id="IPR013087">
    <property type="entry name" value="Znf_C2H2_type"/>
</dbReference>
<dbReference type="Proteomes" id="UP001295444">
    <property type="component" value="Chromosome 11"/>
</dbReference>
<dbReference type="Pfam" id="PF00096">
    <property type="entry name" value="zf-C2H2"/>
    <property type="match status" value="22"/>
</dbReference>
<dbReference type="SMART" id="SM00349">
    <property type="entry name" value="KRAB"/>
    <property type="match status" value="2"/>
</dbReference>
<feature type="domain" description="C2H2-type" evidence="14">
    <location>
        <begin position="197"/>
        <end position="224"/>
    </location>
</feature>
<keyword evidence="9" id="KW-0238">DNA-binding</keyword>
<dbReference type="FunFam" id="3.30.160.60:FF:001343">
    <property type="entry name" value="Zinc finger protein 568"/>
    <property type="match status" value="1"/>
</dbReference>
<evidence type="ECO:0000256" key="9">
    <source>
        <dbReference type="ARBA" id="ARBA00023125"/>
    </source>
</evidence>
<evidence type="ECO:0000256" key="12">
    <source>
        <dbReference type="PROSITE-ProRule" id="PRU00042"/>
    </source>
</evidence>
<dbReference type="FunFam" id="3.30.160.60:FF:002716">
    <property type="entry name" value="Zinc finger protein 212"/>
    <property type="match status" value="1"/>
</dbReference>
<feature type="domain" description="C2H2-type" evidence="14">
    <location>
        <begin position="281"/>
        <end position="308"/>
    </location>
</feature>
<feature type="domain" description="C2H2-type" evidence="14">
    <location>
        <begin position="141"/>
        <end position="168"/>
    </location>
</feature>
<feature type="domain" description="C2H2-type" evidence="14">
    <location>
        <begin position="518"/>
        <end position="545"/>
    </location>
</feature>
<feature type="compositionally biased region" description="Basic and acidic residues" evidence="13">
    <location>
        <begin position="90"/>
        <end position="111"/>
    </location>
</feature>
<feature type="domain" description="C2H2-type" evidence="14">
    <location>
        <begin position="406"/>
        <end position="433"/>
    </location>
</feature>
<dbReference type="FunFam" id="3.30.160.60:FF:002063">
    <property type="entry name" value="RB associated KRAB zinc finger"/>
    <property type="match status" value="1"/>
</dbReference>
<feature type="domain" description="C2H2-type" evidence="14">
    <location>
        <begin position="462"/>
        <end position="489"/>
    </location>
</feature>
<feature type="compositionally biased region" description="Polar residues" evidence="13">
    <location>
        <begin position="1414"/>
        <end position="1435"/>
    </location>
</feature>
<dbReference type="FunFam" id="3.30.160.60:FF:000706">
    <property type="entry name" value="Zinc finger protein"/>
    <property type="match status" value="1"/>
</dbReference>
<feature type="region of interest" description="Disordered" evidence="13">
    <location>
        <begin position="1898"/>
        <end position="1922"/>
    </location>
</feature>
<feature type="domain" description="C2H2-type" evidence="14">
    <location>
        <begin position="169"/>
        <end position="196"/>
    </location>
</feature>
<dbReference type="SUPFAM" id="SSF57667">
    <property type="entry name" value="beta-beta-alpha zinc fingers"/>
    <property type="match status" value="14"/>
</dbReference>
<feature type="domain" description="C2H2-type" evidence="14">
    <location>
        <begin position="546"/>
        <end position="573"/>
    </location>
</feature>
<accession>A0AAD1WS66</accession>
<dbReference type="InterPro" id="IPR001909">
    <property type="entry name" value="KRAB"/>
</dbReference>
<keyword evidence="7" id="KW-0862">Zinc</keyword>
<dbReference type="Gene3D" id="3.30.160.60">
    <property type="entry name" value="Classic Zinc Finger"/>
    <property type="match status" value="24"/>
</dbReference>
<feature type="domain" description="KRAB" evidence="15">
    <location>
        <begin position="1849"/>
        <end position="1927"/>
    </location>
</feature>
<dbReference type="FunFam" id="3.30.160.60:FF:001009">
    <property type="entry name" value="Zinc finger protein 26"/>
    <property type="match status" value="1"/>
</dbReference>
<dbReference type="FunFam" id="3.30.160.60:FF:002343">
    <property type="entry name" value="Zinc finger protein 33A"/>
    <property type="match status" value="5"/>
</dbReference>
<dbReference type="PROSITE" id="PS50805">
    <property type="entry name" value="KRAB"/>
    <property type="match status" value="2"/>
</dbReference>
<dbReference type="FunFam" id="3.30.160.60:FF:000102">
    <property type="entry name" value="zinc finger protein 850 isoform X1"/>
    <property type="match status" value="1"/>
</dbReference>
<dbReference type="FunFam" id="3.30.160.60:FF:000912">
    <property type="entry name" value="Zinc finger protein 660"/>
    <property type="match status" value="1"/>
</dbReference>
<evidence type="ECO:0000256" key="4">
    <source>
        <dbReference type="ARBA" id="ARBA00022723"/>
    </source>
</evidence>
<dbReference type="FunFam" id="3.30.160.60:FF:002090">
    <property type="entry name" value="Zinc finger protein 473"/>
    <property type="match status" value="1"/>
</dbReference>
<feature type="region of interest" description="Disordered" evidence="13">
    <location>
        <begin position="81"/>
        <end position="111"/>
    </location>
</feature>
<keyword evidence="8" id="KW-0805">Transcription regulation</keyword>
<dbReference type="FunFam" id="3.30.160.60:FF:000966">
    <property type="entry name" value="ZFP90 zinc finger protein"/>
    <property type="match status" value="1"/>
</dbReference>
<keyword evidence="5" id="KW-0677">Repeat</keyword>
<feature type="domain" description="C2H2-type" evidence="14">
    <location>
        <begin position="434"/>
        <end position="461"/>
    </location>
</feature>
<feature type="domain" description="C2H2-type" evidence="14">
    <location>
        <begin position="378"/>
        <end position="405"/>
    </location>
</feature>
<evidence type="ECO:0000259" key="14">
    <source>
        <dbReference type="PROSITE" id="PS50157"/>
    </source>
</evidence>
<evidence type="ECO:0000256" key="5">
    <source>
        <dbReference type="ARBA" id="ARBA00022737"/>
    </source>
</evidence>
<feature type="domain" description="C2H2-type" evidence="14">
    <location>
        <begin position="1728"/>
        <end position="1755"/>
    </location>
</feature>
<feature type="domain" description="C2H2-type" evidence="14">
    <location>
        <begin position="1756"/>
        <end position="1783"/>
    </location>
</feature>
<feature type="domain" description="C2H2-type" evidence="14">
    <location>
        <begin position="490"/>
        <end position="517"/>
    </location>
</feature>
<dbReference type="GO" id="GO:0008270">
    <property type="term" value="F:zinc ion binding"/>
    <property type="evidence" value="ECO:0007669"/>
    <property type="project" value="UniProtKB-KW"/>
</dbReference>
<dbReference type="GO" id="GO:0002682">
    <property type="term" value="P:regulation of immune system process"/>
    <property type="evidence" value="ECO:0007669"/>
    <property type="project" value="TreeGrafter"/>
</dbReference>
<dbReference type="CDD" id="cd07765">
    <property type="entry name" value="KRAB_A-box"/>
    <property type="match status" value="2"/>
</dbReference>
<evidence type="ECO:0000256" key="10">
    <source>
        <dbReference type="ARBA" id="ARBA00023163"/>
    </source>
</evidence>
<dbReference type="FunFam" id="3.30.160.60:FF:000295">
    <property type="entry name" value="zinc finger protein 19"/>
    <property type="match status" value="3"/>
</dbReference>
<feature type="region of interest" description="Disordered" evidence="13">
    <location>
        <begin position="1409"/>
        <end position="1437"/>
    </location>
</feature>
<evidence type="ECO:0000256" key="2">
    <source>
        <dbReference type="ARBA" id="ARBA00004123"/>
    </source>
</evidence>
<dbReference type="GO" id="GO:0001817">
    <property type="term" value="P:regulation of cytokine production"/>
    <property type="evidence" value="ECO:0007669"/>
    <property type="project" value="TreeGrafter"/>
</dbReference>
<evidence type="ECO:0000256" key="6">
    <source>
        <dbReference type="ARBA" id="ARBA00022771"/>
    </source>
</evidence>
<evidence type="ECO:0000259" key="15">
    <source>
        <dbReference type="PROSITE" id="PS50805"/>
    </source>
</evidence>
<comment type="subcellular location">
    <subcellularLocation>
        <location evidence="2">Nucleus</location>
    </subcellularLocation>
</comment>
<feature type="domain" description="C2H2-type" evidence="14">
    <location>
        <begin position="113"/>
        <end position="140"/>
    </location>
</feature>
<dbReference type="Pfam" id="PF01352">
    <property type="entry name" value="KRAB"/>
    <property type="match status" value="2"/>
</dbReference>
<dbReference type="PANTHER" id="PTHR24399:SF54">
    <property type="entry name" value="GASTRULA ZINC FINGER PROTEIN XLCGF26.1-LIKE-RELATED"/>
    <property type="match status" value="1"/>
</dbReference>
<dbReference type="SMART" id="SM00746">
    <property type="entry name" value="TRASH"/>
    <property type="match status" value="7"/>
</dbReference>
<feature type="domain" description="C2H2-type" evidence="14">
    <location>
        <begin position="574"/>
        <end position="597"/>
    </location>
</feature>
<dbReference type="SUPFAM" id="SSF109640">
    <property type="entry name" value="KRAB domain (Kruppel-associated box)"/>
    <property type="match status" value="2"/>
</dbReference>
<dbReference type="Gene3D" id="6.10.140.140">
    <property type="match status" value="2"/>
</dbReference>
<dbReference type="FunFam" id="3.30.160.60:FF:000557">
    <property type="entry name" value="zinc finger and SCAN domain-containing protein 29"/>
    <property type="match status" value="1"/>
</dbReference>
<dbReference type="FunFam" id="3.30.160.60:FF:001157">
    <property type="entry name" value="Zinc finger protein 793"/>
    <property type="match status" value="1"/>
</dbReference>
<keyword evidence="4" id="KW-0479">Metal-binding</keyword>
<proteinExistence type="inferred from homology"/>
<keyword evidence="11" id="KW-0539">Nucleus</keyword>
<gene>
    <name evidence="16" type="ORF">PECUL_23A024806</name>
</gene>
<feature type="domain" description="C2H2-type" evidence="14">
    <location>
        <begin position="1588"/>
        <end position="1615"/>
    </location>
</feature>
<evidence type="ECO:0000313" key="17">
    <source>
        <dbReference type="Proteomes" id="UP001295444"/>
    </source>
</evidence>
<dbReference type="PANTHER" id="PTHR24399">
    <property type="entry name" value="ZINC FINGER AND BTB DOMAIN-CONTAINING"/>
    <property type="match status" value="1"/>
</dbReference>
<dbReference type="SMART" id="SM00355">
    <property type="entry name" value="ZnF_C2H2"/>
    <property type="match status" value="23"/>
</dbReference>
<organism evidence="16 17">
    <name type="scientific">Pelobates cultripes</name>
    <name type="common">Western spadefoot toad</name>
    <dbReference type="NCBI Taxonomy" id="61616"/>
    <lineage>
        <taxon>Eukaryota</taxon>
        <taxon>Metazoa</taxon>
        <taxon>Chordata</taxon>
        <taxon>Craniata</taxon>
        <taxon>Vertebrata</taxon>
        <taxon>Euteleostomi</taxon>
        <taxon>Amphibia</taxon>
        <taxon>Batrachia</taxon>
        <taxon>Anura</taxon>
        <taxon>Pelobatoidea</taxon>
        <taxon>Pelobatidae</taxon>
        <taxon>Pelobates</taxon>
    </lineage>
</organism>
<feature type="domain" description="C2H2-type" evidence="14">
    <location>
        <begin position="1616"/>
        <end position="1643"/>
    </location>
</feature>
<evidence type="ECO:0000256" key="13">
    <source>
        <dbReference type="SAM" id="MobiDB-lite"/>
    </source>
</evidence>
<dbReference type="InterPro" id="IPR011017">
    <property type="entry name" value="TRASH_dom"/>
</dbReference>
<dbReference type="EMBL" id="OW240922">
    <property type="protein sequence ID" value="CAH2321097.1"/>
    <property type="molecule type" value="Genomic_DNA"/>
</dbReference>
<keyword evidence="10" id="KW-0804">Transcription</keyword>
<evidence type="ECO:0000256" key="1">
    <source>
        <dbReference type="ARBA" id="ARBA00003767"/>
    </source>
</evidence>
<dbReference type="PROSITE" id="PS00028">
    <property type="entry name" value="ZINC_FINGER_C2H2_1"/>
    <property type="match status" value="23"/>
</dbReference>
<protein>
    <submittedName>
        <fullName evidence="16">Zinc finger 180 isoform X4</fullName>
    </submittedName>
</protein>
<feature type="domain" description="C2H2-type" evidence="14">
    <location>
        <begin position="1700"/>
        <end position="1727"/>
    </location>
</feature>
<dbReference type="FunFam" id="3.30.160.60:FF:000812">
    <property type="entry name" value="zinc finger protein 23 isoform X2"/>
    <property type="match status" value="1"/>
</dbReference>
<comment type="similarity">
    <text evidence="3">Belongs to the krueppel C2H2-type zinc-finger protein family.</text>
</comment>
<name>A0AAD1WS66_PELCU</name>
<feature type="domain" description="C2H2-type" evidence="14">
    <location>
        <begin position="1644"/>
        <end position="1671"/>
    </location>
</feature>
<sequence length="2243" mass="252774">MSTLKSGSQRVQLRMIQALGPGTYGVYGADGRCIGPVSEWSTTDVDNTRMCYARCIALFKQAPKLQASCMEEYVGLGRSLSNPSVAHTRSTSDPHSREAEEGRQSVHTGEKPYECSECGKCFAHSSSLDIHQRLHKGEKPFSCADCGKCFSQTANLVAHRRIHTGEKPFTCSECNKGYNDRSSLVVHQRIHTGERPFSCSVCGKCFINSSNLLKHQMVHTGEKPFLCRECGKSFTHSSTLIIHQRIHSGEKPFKCFECGKSFICSSSLIKHQRRHKGENPYICTECGKSFISNANLIIHERVHTGERPFSCSECEKSFIRANMVRRGEVLPKICWELAAAGRLCQQSAVSSQQSAVSSQQPAAVSSQQSAVSRGEKRFSCPQCGKKFGQMSNLVIHQRIHTGEKPFSCSECGKQFNQKPHLMRHQKIHTGEKPFICTECGKCFGQVTQLISHKRIHTGEKPYSCSECGKCFSNNTSIVLHRRKHTGERPFICSECGKCFISSASLSVHRRTHTGERPYACSECGKAFSKSSSLVVHKRIHTGEKPYSCSQCGKSFSRSSTLVTHQKTHTGDNLYTCSECEKCFITHSALTKHHKTHTDIGSCTPRHHWLSYRWSSRTRTHPQAILMSCPGYAGSRRSNLLPVERNTTCVIYLLYQKSASSVRSSGISPPQAAARGRALRLISPGYTSVRIGVRLSGKILLFLTLITLSSNHLPKYQRNDSHVPSVVRLLVRCQIWLYIREYTQVRNLTHALSVGNNLTKSLILFDIRRFIQEKSHLYALTVANVSAEILNLFHIKGFTQEKNHIVVLSVAGVLAISQVLFYTKGNTVVRDHLYAQNVGNVLSAVENFLCIRERTLERNHMNVLSAVRPSEKAVALSYTKGFTLERSHTHALNVEKALAEAQLLLHIKRHILEYTQARNHSHALSAESNLTKNLILFDIRRFTLGKSHLYALSVGNVLAEILNLFHIREFTQERNRILVQSVGNVSAIVQALFYTEGNTLVRDHLYALSVGNVLSVAQVFLYIKGFTLEKGHTDVQSVVRPTAKAQVLLYIKGLTLERGRTRALNVGKVLIKAQLLLHIKSSIKQKRTFPTIYQHYLPPWSGIHSRLKSLFTKRRLFTKIQIQNFPMHLNEKSLQGSLGGCNKENNPAGQPLCCATQRLHAVTKRTTCNATARGHYSARKTMVLESMVVGTNYKALLTQMACVNLQGRIKGEKIVKLSHYNGAGDLSFSCRMRIAEAPPLFDQREIIDLVKSPSLNCGIHEKVDLPEKRRKLRSSMLTCTIIQLLTGEVPIRCEDVTVHLSMEEWEYLEGHKNLYKEVMMEDHLPLRELECKSLRGGLHTPLSLSDFGNKGEYEQTPNSTGKYLPNSIAKNRLTDDIIYTVKINPLFVEGNCTAVDIHTPTNHVYTQIKEESTSHEGGNFTNTEIPKPAESTQTDSPPIKEESAVCEDHSYTLPEDTNTVDTFAYHDNYLNSVEQSSNKCLFECGKPDQMINPISITSPQNIEAIFNWSEYPRNANSNLELFKHESVLTENNITWNTEGKDFLSMLDPAIHDANHRQEKCFSCAECGKCFNKRPSLTRHRKIHTGDKPFKCPVCGKSFIQKRDLITHHRVHTGEKPFKCLECGKCFTWAKSLTSHKMIHTGEKPFTCTECGKGFSLKHDLIRHQRTHTGEKPYKCAECGKSFSQCTNLALHGMIHNGGKAFKCTECGRCFRLKHELSMHQRVHTGEKPFKCTECGKCFTWAGHLTAHNRTHTGEKPFCCSECGKCFSKRSSLVKHQKVHNRERKLLKHHHTVKHHHQDVISNLLDPARASYSVNHSQGRIYIRVTSDYVDILRLIYILYNIQFIAGEVPIRCEDVTVHLSMEEWEYLEGHKDLYKDAINENHKRLGFLDTSELGKFQSPLSLPDIETKDETGNKISKPGKGDANAMPYVSHKSLLCENVRDIYTPENHMQLEDLTSNIKEEAVSCEDTDSYTQTEYASSHITEQLASCEDRHPPVADNYTAREITKTEHPSTHSKEESGLCEEENLTDTDIYTNTEPTQTEYTPTLIKEESTSLEGCNLPHTEIQITSDHTQKHNILTCVKEQSASFAEENLPVTVTYTPTEQTLIECTSTCINKESTICKVVPTEHNYPLPEYTENEDALRFNKCSLNDLHTSNSASFSPLTEPGRTDSIMEQSRQPASDTQAISHCSDYQVNCDGNLELVKQLPVHNGNKMAFSGTKNVLFSKSDIVLNEKINTREIIIYMH</sequence>
<evidence type="ECO:0000256" key="8">
    <source>
        <dbReference type="ARBA" id="ARBA00023015"/>
    </source>
</evidence>
<dbReference type="InterPro" id="IPR036051">
    <property type="entry name" value="KRAB_dom_sf"/>
</dbReference>
<feature type="domain" description="C2H2-type" evidence="14">
    <location>
        <begin position="1560"/>
        <end position="1587"/>
    </location>
</feature>
<comment type="function">
    <text evidence="1">May be involved in transcriptional regulation.</text>
</comment>
<dbReference type="FunFam" id="3.30.160.60:FF:000358">
    <property type="entry name" value="zinc finger protein 24"/>
    <property type="match status" value="1"/>
</dbReference>